<dbReference type="InterPro" id="IPR001680">
    <property type="entry name" value="WD40_rpt"/>
</dbReference>
<evidence type="ECO:0000313" key="5">
    <source>
        <dbReference type="EMBL" id="CAF4627613.1"/>
    </source>
</evidence>
<dbReference type="PANTHER" id="PTHR19848">
    <property type="entry name" value="WD40 REPEAT PROTEIN"/>
    <property type="match status" value="1"/>
</dbReference>
<dbReference type="SMART" id="SM00320">
    <property type="entry name" value="WD40"/>
    <property type="match status" value="2"/>
</dbReference>
<dbReference type="PROSITE" id="PS50082">
    <property type="entry name" value="WD_REPEATS_2"/>
    <property type="match status" value="2"/>
</dbReference>
<dbReference type="Gene3D" id="2.130.10.10">
    <property type="entry name" value="YVTN repeat-like/Quinoprotein amine dehydrogenase"/>
    <property type="match status" value="1"/>
</dbReference>
<dbReference type="SUPFAM" id="SSF50978">
    <property type="entry name" value="WD40 repeat-like"/>
    <property type="match status" value="1"/>
</dbReference>
<comment type="caution">
    <text evidence="4">The sequence shown here is derived from an EMBL/GenBank/DDBJ whole genome shotgun (WGS) entry which is preliminary data.</text>
</comment>
<accession>A0A821DY91</accession>
<feature type="non-terminal residue" evidence="4">
    <location>
        <position position="80"/>
    </location>
</feature>
<evidence type="ECO:0000256" key="3">
    <source>
        <dbReference type="PROSITE-ProRule" id="PRU00221"/>
    </source>
</evidence>
<dbReference type="AlphaFoldDB" id="A0A821DY91"/>
<dbReference type="PROSITE" id="PS50294">
    <property type="entry name" value="WD_REPEATS_REGION"/>
    <property type="match status" value="2"/>
</dbReference>
<feature type="repeat" description="WD" evidence="3">
    <location>
        <begin position="1"/>
        <end position="42"/>
    </location>
</feature>
<evidence type="ECO:0000313" key="6">
    <source>
        <dbReference type="Proteomes" id="UP000663866"/>
    </source>
</evidence>
<dbReference type="PANTHER" id="PTHR19848:SF8">
    <property type="entry name" value="F-BOX AND WD REPEAT DOMAIN CONTAINING 7"/>
    <property type="match status" value="1"/>
</dbReference>
<keyword evidence="6" id="KW-1185">Reference proteome</keyword>
<organism evidence="4 6">
    <name type="scientific">Rotaria magnacalcarata</name>
    <dbReference type="NCBI Taxonomy" id="392030"/>
    <lineage>
        <taxon>Eukaryota</taxon>
        <taxon>Metazoa</taxon>
        <taxon>Spiralia</taxon>
        <taxon>Gnathifera</taxon>
        <taxon>Rotifera</taxon>
        <taxon>Eurotatoria</taxon>
        <taxon>Bdelloidea</taxon>
        <taxon>Philodinida</taxon>
        <taxon>Philodinidae</taxon>
        <taxon>Rotaria</taxon>
    </lineage>
</organism>
<sequence>QNAHRDRITDLKLSPDRSCLVSTSADGTGKVWDANSKELISKLIGHKREITCSCVSTNQLVATGSKDQNVCLWRLQTGQL</sequence>
<evidence type="ECO:0000256" key="2">
    <source>
        <dbReference type="ARBA" id="ARBA00022737"/>
    </source>
</evidence>
<dbReference type="Proteomes" id="UP000663866">
    <property type="component" value="Unassembled WGS sequence"/>
</dbReference>
<dbReference type="EMBL" id="CAJOBG010079778">
    <property type="protein sequence ID" value="CAF4627415.1"/>
    <property type="molecule type" value="Genomic_DNA"/>
</dbReference>
<name>A0A821DY91_9BILA</name>
<dbReference type="InterPro" id="IPR015943">
    <property type="entry name" value="WD40/YVTN_repeat-like_dom_sf"/>
</dbReference>
<proteinExistence type="predicted"/>
<protein>
    <submittedName>
        <fullName evidence="4">Uncharacterized protein</fullName>
    </submittedName>
</protein>
<evidence type="ECO:0000256" key="1">
    <source>
        <dbReference type="ARBA" id="ARBA00022574"/>
    </source>
</evidence>
<reference evidence="4" key="1">
    <citation type="submission" date="2021-02" db="EMBL/GenBank/DDBJ databases">
        <authorList>
            <person name="Nowell W R."/>
        </authorList>
    </citation>
    <scope>NUCLEOTIDE SEQUENCE</scope>
</reference>
<evidence type="ECO:0000313" key="4">
    <source>
        <dbReference type="EMBL" id="CAF4627415.1"/>
    </source>
</evidence>
<feature type="non-terminal residue" evidence="4">
    <location>
        <position position="1"/>
    </location>
</feature>
<feature type="repeat" description="WD" evidence="3">
    <location>
        <begin position="43"/>
        <end position="80"/>
    </location>
</feature>
<keyword evidence="2" id="KW-0677">Repeat</keyword>
<dbReference type="EMBL" id="CAJOBG010079862">
    <property type="protein sequence ID" value="CAF4627613.1"/>
    <property type="molecule type" value="Genomic_DNA"/>
</dbReference>
<dbReference type="Pfam" id="PF00400">
    <property type="entry name" value="WD40"/>
    <property type="match status" value="2"/>
</dbReference>
<keyword evidence="1 3" id="KW-0853">WD repeat</keyword>
<dbReference type="InterPro" id="IPR036322">
    <property type="entry name" value="WD40_repeat_dom_sf"/>
</dbReference>
<gene>
    <name evidence="4" type="ORF">OVN521_LOCUS46114</name>
    <name evidence="5" type="ORF">OVN521_LOCUS46120</name>
</gene>